<dbReference type="Gene3D" id="2.40.50.140">
    <property type="entry name" value="Nucleic acid-binding proteins"/>
    <property type="match status" value="1"/>
</dbReference>
<comment type="similarity">
    <text evidence="1">Belongs to the universal ribosomal protein uL2 family.</text>
</comment>
<keyword evidence="3" id="KW-0687">Ribonucleoprotein</keyword>
<evidence type="ECO:0000256" key="3">
    <source>
        <dbReference type="ARBA" id="ARBA00023274"/>
    </source>
</evidence>
<proteinExistence type="inferred from homology"/>
<dbReference type="OrthoDB" id="268576at2759"/>
<protein>
    <submittedName>
        <fullName evidence="7">Uncharacterized protein</fullName>
    </submittedName>
</protein>
<evidence type="ECO:0000313" key="7">
    <source>
        <dbReference type="EMBL" id="RUS76451.1"/>
    </source>
</evidence>
<dbReference type="GO" id="GO:0032543">
    <property type="term" value="P:mitochondrial translation"/>
    <property type="evidence" value="ECO:0007669"/>
    <property type="project" value="TreeGrafter"/>
</dbReference>
<evidence type="ECO:0000256" key="1">
    <source>
        <dbReference type="ARBA" id="ARBA00005636"/>
    </source>
</evidence>
<dbReference type="InterPro" id="IPR002171">
    <property type="entry name" value="Ribosomal_uL2"/>
</dbReference>
<dbReference type="InterPro" id="IPR012340">
    <property type="entry name" value="NA-bd_OB-fold"/>
</dbReference>
<dbReference type="SUPFAM" id="SSF50249">
    <property type="entry name" value="Nucleic acid-binding proteins"/>
    <property type="match status" value="1"/>
</dbReference>
<feature type="domain" description="Large ribosomal subunit protein uL2 RNA-binding" evidence="6">
    <location>
        <begin position="77"/>
        <end position="156"/>
    </location>
</feature>
<dbReference type="InterPro" id="IPR014722">
    <property type="entry name" value="Rib_uL2_dom2"/>
</dbReference>
<dbReference type="InterPro" id="IPR022666">
    <property type="entry name" value="Ribosomal_uL2_RNA-bd_dom"/>
</dbReference>
<dbReference type="PANTHER" id="PTHR13691:SF73">
    <property type="entry name" value="LARGE RIBOSOMAL SUBUNIT PROTEIN UL2M"/>
    <property type="match status" value="1"/>
</dbReference>
<accession>A0A433T4J4</accession>
<organism evidence="7 8">
    <name type="scientific">Elysia chlorotica</name>
    <name type="common">Eastern emerald elysia</name>
    <name type="synonym">Sea slug</name>
    <dbReference type="NCBI Taxonomy" id="188477"/>
    <lineage>
        <taxon>Eukaryota</taxon>
        <taxon>Metazoa</taxon>
        <taxon>Spiralia</taxon>
        <taxon>Lophotrochozoa</taxon>
        <taxon>Mollusca</taxon>
        <taxon>Gastropoda</taxon>
        <taxon>Heterobranchia</taxon>
        <taxon>Euthyneura</taxon>
        <taxon>Panpulmonata</taxon>
        <taxon>Sacoglossa</taxon>
        <taxon>Placobranchoidea</taxon>
        <taxon>Plakobranchidae</taxon>
        <taxon>Elysia</taxon>
    </lineage>
</organism>
<keyword evidence="8" id="KW-1185">Reference proteome</keyword>
<dbReference type="AlphaFoldDB" id="A0A433T4J4"/>
<evidence type="ECO:0000259" key="6">
    <source>
        <dbReference type="SMART" id="SM01383"/>
    </source>
</evidence>
<keyword evidence="2" id="KW-0689">Ribosomal protein</keyword>
<dbReference type="GO" id="GO:0003735">
    <property type="term" value="F:structural constituent of ribosome"/>
    <property type="evidence" value="ECO:0007669"/>
    <property type="project" value="InterPro"/>
</dbReference>
<dbReference type="EMBL" id="RQTK01000661">
    <property type="protein sequence ID" value="RUS76451.1"/>
    <property type="molecule type" value="Genomic_DNA"/>
</dbReference>
<dbReference type="Pfam" id="PF00181">
    <property type="entry name" value="Ribosomal_L2_N"/>
    <property type="match status" value="1"/>
</dbReference>
<feature type="domain" description="Large ribosomal subunit protein uL2 C-terminal" evidence="5">
    <location>
        <begin position="167"/>
        <end position="284"/>
    </location>
</feature>
<dbReference type="Pfam" id="PF03947">
    <property type="entry name" value="Ribosomal_L2_C"/>
    <property type="match status" value="1"/>
</dbReference>
<dbReference type="InterPro" id="IPR022669">
    <property type="entry name" value="Ribosomal_uL2_C"/>
</dbReference>
<dbReference type="SMART" id="SM01383">
    <property type="entry name" value="Ribosomal_L2"/>
    <property type="match status" value="1"/>
</dbReference>
<name>A0A433T4J4_ELYCH</name>
<comment type="caution">
    <text evidence="7">The sequence shown here is derived from an EMBL/GenBank/DDBJ whole genome shotgun (WGS) entry which is preliminary data.</text>
</comment>
<dbReference type="GO" id="GO:0005762">
    <property type="term" value="C:mitochondrial large ribosomal subunit"/>
    <property type="evidence" value="ECO:0007669"/>
    <property type="project" value="TreeGrafter"/>
</dbReference>
<evidence type="ECO:0000313" key="8">
    <source>
        <dbReference type="Proteomes" id="UP000271974"/>
    </source>
</evidence>
<dbReference type="STRING" id="188477.A0A433T4J4"/>
<dbReference type="InterPro" id="IPR008991">
    <property type="entry name" value="Translation_prot_SH3-like_sf"/>
</dbReference>
<gene>
    <name evidence="7" type="ORF">EGW08_015792</name>
</gene>
<evidence type="ECO:0000259" key="5">
    <source>
        <dbReference type="SMART" id="SM01382"/>
    </source>
</evidence>
<sequence length="302" mass="33502">MNIASLTNKLVKLALNQPKVLPSSCCCIRHFHCSQDVLKNFSTRVPKNSKIGSWRFESDVDPTKYTLKPLTVAKTGGRGPDGRIWIHKIGGGDKVLYRMRDMKREGPKEGEPLVERVNAVIKDETRSANLAVVAGGDRKRYIVASENMKAGDIIKTSGKISAMPVRPSEGDAHPVGSLPLGTLVHCIERFPGEGATVATAAGTFGVYLRKLGDKCVIRMPSKREMVVSQECMVTVGRVSNVDHNKTKKMTKAGDNRRRGKRPASGWWQRKTGYHGRKIRPMRPPMVYEKPHVDKPEVFAFTV</sequence>
<dbReference type="GO" id="GO:0003723">
    <property type="term" value="F:RNA binding"/>
    <property type="evidence" value="ECO:0007669"/>
    <property type="project" value="TreeGrafter"/>
</dbReference>
<dbReference type="SMART" id="SM01382">
    <property type="entry name" value="Ribosomal_L2_C"/>
    <property type="match status" value="1"/>
</dbReference>
<dbReference type="Gene3D" id="2.30.30.30">
    <property type="match status" value="1"/>
</dbReference>
<dbReference type="SUPFAM" id="SSF50104">
    <property type="entry name" value="Translation proteins SH3-like domain"/>
    <property type="match status" value="1"/>
</dbReference>
<evidence type="ECO:0000256" key="4">
    <source>
        <dbReference type="SAM" id="MobiDB-lite"/>
    </source>
</evidence>
<dbReference type="PANTHER" id="PTHR13691">
    <property type="entry name" value="RIBOSOMAL PROTEIN L2"/>
    <property type="match status" value="1"/>
</dbReference>
<feature type="region of interest" description="Disordered" evidence="4">
    <location>
        <begin position="248"/>
        <end position="267"/>
    </location>
</feature>
<dbReference type="Proteomes" id="UP000271974">
    <property type="component" value="Unassembled WGS sequence"/>
</dbReference>
<evidence type="ECO:0000256" key="2">
    <source>
        <dbReference type="ARBA" id="ARBA00022980"/>
    </source>
</evidence>
<reference evidence="7 8" key="1">
    <citation type="submission" date="2019-01" db="EMBL/GenBank/DDBJ databases">
        <title>A draft genome assembly of the solar-powered sea slug Elysia chlorotica.</title>
        <authorList>
            <person name="Cai H."/>
            <person name="Li Q."/>
            <person name="Fang X."/>
            <person name="Li J."/>
            <person name="Curtis N.E."/>
            <person name="Altenburger A."/>
            <person name="Shibata T."/>
            <person name="Feng M."/>
            <person name="Maeda T."/>
            <person name="Schwartz J.A."/>
            <person name="Shigenobu S."/>
            <person name="Lundholm N."/>
            <person name="Nishiyama T."/>
            <person name="Yang H."/>
            <person name="Hasebe M."/>
            <person name="Li S."/>
            <person name="Pierce S.K."/>
            <person name="Wang J."/>
        </authorList>
    </citation>
    <scope>NUCLEOTIDE SEQUENCE [LARGE SCALE GENOMIC DNA]</scope>
    <source>
        <strain evidence="7">EC2010</strain>
        <tissue evidence="7">Whole organism of an adult</tissue>
    </source>
</reference>